<dbReference type="RefSeq" id="WP_301225730.1">
    <property type="nucleotide sequence ID" value="NZ_JAROCG010000001.1"/>
</dbReference>
<dbReference type="NCBIfam" id="TIGR03815">
    <property type="entry name" value="CpaE_hom_Actino"/>
    <property type="match status" value="1"/>
</dbReference>
<protein>
    <recommendedName>
        <fullName evidence="1">Rv3660c-like CheY-like N-terminal domain-containing protein</fullName>
    </recommendedName>
</protein>
<name>A0ABT8JZH5_9MICC</name>
<sequence length="369" mass="37058">MTQAMWALNARRGPVVLAGGSQLVKDQVARACAAAGVTPLLVPVLTEALSLDPLVLLVGCEQVTEGLHGQREVIVVGAAGDETRAWGSAAGLPSSRVVILPQGAGWLAEHLGRFLNPAATGPVVGVLGTAGGCGVSTFAFWCARHAATEGGPALLVDGNPLGGGLDLALGLEDRPGVRWHDLGEIRGTLSAEQLAAALPTDGTFSLLSHTAPTGSVQSPPGDSMGSAGVVLEAARGAFDTSFIDLGSSGAAVPSLAAACDRLVLLVPARPRSVAAAAGVLQAHGSTPVTVVLRGPVLDGLDAWFVAESIGRAGPLPYLPFVRGAAQAEADGRMLDFRVPKKARKVVQSVVAGVVAGVATGGVAGMERTA</sequence>
<feature type="domain" description="Rv3660c-like CheY-like N-terminal" evidence="1">
    <location>
        <begin position="24"/>
        <end position="116"/>
    </location>
</feature>
<evidence type="ECO:0000259" key="1">
    <source>
        <dbReference type="Pfam" id="PF26563"/>
    </source>
</evidence>
<reference evidence="2" key="1">
    <citation type="submission" date="2023-06" db="EMBL/GenBank/DDBJ databases">
        <title>MT1 and MT2 Draft Genomes of Novel Species.</title>
        <authorList>
            <person name="Venkateswaran K."/>
        </authorList>
    </citation>
    <scope>NUCLEOTIDE SEQUENCE</scope>
    <source>
        <strain evidence="2">IIF3SC-B10</strain>
    </source>
</reference>
<dbReference type="SUPFAM" id="SSF52540">
    <property type="entry name" value="P-loop containing nucleoside triphosphate hydrolases"/>
    <property type="match status" value="1"/>
</dbReference>
<dbReference type="InterPro" id="IPR027417">
    <property type="entry name" value="P-loop_NTPase"/>
</dbReference>
<keyword evidence="3" id="KW-1185">Reference proteome</keyword>
<comment type="caution">
    <text evidence="2">The sequence shown here is derived from an EMBL/GenBank/DDBJ whole genome shotgun (WGS) entry which is preliminary data.</text>
</comment>
<dbReference type="Proteomes" id="UP001174209">
    <property type="component" value="Unassembled WGS sequence"/>
</dbReference>
<dbReference type="InterPro" id="IPR022521">
    <property type="entry name" value="Rv3660c"/>
</dbReference>
<gene>
    <name evidence="2" type="ORF">P5G52_06440</name>
</gene>
<dbReference type="EMBL" id="JAROCG010000001">
    <property type="protein sequence ID" value="MDN4610504.1"/>
    <property type="molecule type" value="Genomic_DNA"/>
</dbReference>
<organism evidence="2 3">
    <name type="scientific">Arthrobacter burdickii</name>
    <dbReference type="NCBI Taxonomy" id="3035920"/>
    <lineage>
        <taxon>Bacteria</taxon>
        <taxon>Bacillati</taxon>
        <taxon>Actinomycetota</taxon>
        <taxon>Actinomycetes</taxon>
        <taxon>Micrococcales</taxon>
        <taxon>Micrococcaceae</taxon>
        <taxon>Arthrobacter</taxon>
    </lineage>
</organism>
<accession>A0ABT8JZH5</accession>
<dbReference type="Gene3D" id="3.40.50.300">
    <property type="entry name" value="P-loop containing nucleotide triphosphate hydrolases"/>
    <property type="match status" value="1"/>
</dbReference>
<dbReference type="Pfam" id="PF26563">
    <property type="entry name" value="Rv3660c_N"/>
    <property type="match status" value="1"/>
</dbReference>
<dbReference type="InterPro" id="IPR059050">
    <property type="entry name" value="Rv3660c_N"/>
</dbReference>
<proteinExistence type="predicted"/>
<evidence type="ECO:0000313" key="3">
    <source>
        <dbReference type="Proteomes" id="UP001174209"/>
    </source>
</evidence>
<evidence type="ECO:0000313" key="2">
    <source>
        <dbReference type="EMBL" id="MDN4610504.1"/>
    </source>
</evidence>